<keyword evidence="8" id="KW-0675">Receptor</keyword>
<evidence type="ECO:0000256" key="4">
    <source>
        <dbReference type="ARBA" id="ARBA00022692"/>
    </source>
</evidence>
<evidence type="ECO:0000256" key="7">
    <source>
        <dbReference type="ARBA" id="ARBA00023157"/>
    </source>
</evidence>
<dbReference type="PANTHER" id="PTHR11923:SF51">
    <property type="entry name" value="LYSOSOME MEMBRANE PROTEIN 2"/>
    <property type="match status" value="1"/>
</dbReference>
<organism evidence="12 13">
    <name type="scientific">Stichopus japonicus</name>
    <name type="common">Sea cucumber</name>
    <dbReference type="NCBI Taxonomy" id="307972"/>
    <lineage>
        <taxon>Eukaryota</taxon>
        <taxon>Metazoa</taxon>
        <taxon>Echinodermata</taxon>
        <taxon>Eleutherozoa</taxon>
        <taxon>Echinozoa</taxon>
        <taxon>Holothuroidea</taxon>
        <taxon>Aspidochirotacea</taxon>
        <taxon>Aspidochirotida</taxon>
        <taxon>Stichopodidae</taxon>
        <taxon>Apostichopus</taxon>
    </lineage>
</organism>
<reference evidence="12 13" key="1">
    <citation type="journal article" date="2017" name="PLoS Biol.">
        <title>The sea cucumber genome provides insights into morphological evolution and visceral regeneration.</title>
        <authorList>
            <person name="Zhang X."/>
            <person name="Sun L."/>
            <person name="Yuan J."/>
            <person name="Sun Y."/>
            <person name="Gao Y."/>
            <person name="Zhang L."/>
            <person name="Li S."/>
            <person name="Dai H."/>
            <person name="Hamel J.F."/>
            <person name="Liu C."/>
            <person name="Yu Y."/>
            <person name="Liu S."/>
            <person name="Lin W."/>
            <person name="Guo K."/>
            <person name="Jin S."/>
            <person name="Xu P."/>
            <person name="Storey K.B."/>
            <person name="Huan P."/>
            <person name="Zhang T."/>
            <person name="Zhou Y."/>
            <person name="Zhang J."/>
            <person name="Lin C."/>
            <person name="Li X."/>
            <person name="Xing L."/>
            <person name="Huo D."/>
            <person name="Sun M."/>
            <person name="Wang L."/>
            <person name="Mercier A."/>
            <person name="Li F."/>
            <person name="Yang H."/>
            <person name="Xiang J."/>
        </authorList>
    </citation>
    <scope>NUCLEOTIDE SEQUENCE [LARGE SCALE GENOMIC DNA]</scope>
    <source>
        <strain evidence="12">Shaxun</strain>
        <tissue evidence="12">Muscle</tissue>
    </source>
</reference>
<keyword evidence="9" id="KW-0325">Glycoprotein</keyword>
<dbReference type="Proteomes" id="UP000230750">
    <property type="component" value="Unassembled WGS sequence"/>
</dbReference>
<evidence type="ECO:0000256" key="1">
    <source>
        <dbReference type="ARBA" id="ARBA00004651"/>
    </source>
</evidence>
<name>A0A2G8KVC1_STIJA</name>
<dbReference type="PRINTS" id="PR01609">
    <property type="entry name" value="CD36FAMILY"/>
</dbReference>
<evidence type="ECO:0000256" key="11">
    <source>
        <dbReference type="SAM" id="Phobius"/>
    </source>
</evidence>
<feature type="transmembrane region" description="Helical" evidence="11">
    <location>
        <begin position="12"/>
        <end position="40"/>
    </location>
</feature>
<dbReference type="OrthoDB" id="18585at2759"/>
<dbReference type="EMBL" id="MRZV01000349">
    <property type="protein sequence ID" value="PIK51963.1"/>
    <property type="molecule type" value="Genomic_DNA"/>
</dbReference>
<evidence type="ECO:0000256" key="5">
    <source>
        <dbReference type="ARBA" id="ARBA00022989"/>
    </source>
</evidence>
<evidence type="ECO:0000256" key="6">
    <source>
        <dbReference type="ARBA" id="ARBA00023136"/>
    </source>
</evidence>
<dbReference type="GO" id="GO:0005886">
    <property type="term" value="C:plasma membrane"/>
    <property type="evidence" value="ECO:0007669"/>
    <property type="project" value="UniProtKB-SubCell"/>
</dbReference>
<comment type="subcellular location">
    <subcellularLocation>
        <location evidence="1">Cell membrane</location>
        <topology evidence="1">Multi-pass membrane protein</topology>
    </subcellularLocation>
</comment>
<dbReference type="InterPro" id="IPR002159">
    <property type="entry name" value="CD36_fam"/>
</dbReference>
<evidence type="ECO:0000313" key="13">
    <source>
        <dbReference type="Proteomes" id="UP000230750"/>
    </source>
</evidence>
<evidence type="ECO:0000256" key="8">
    <source>
        <dbReference type="ARBA" id="ARBA00023170"/>
    </source>
</evidence>
<evidence type="ECO:0000256" key="2">
    <source>
        <dbReference type="ARBA" id="ARBA00010532"/>
    </source>
</evidence>
<dbReference type="PRINTS" id="PR01610">
    <property type="entry name" value="CD36ANTIGEN"/>
</dbReference>
<protein>
    <submittedName>
        <fullName evidence="12">Putative lysosome membrane protein 2 isoform X1</fullName>
    </submittedName>
</protein>
<comment type="caution">
    <text evidence="12">The sequence shown here is derived from an EMBL/GenBank/DDBJ whole genome shotgun (WGS) entry which is preliminary data.</text>
</comment>
<keyword evidence="7" id="KW-1015">Disulfide bond</keyword>
<dbReference type="InterPro" id="IPR005428">
    <property type="entry name" value="CD36/SCARB1/SNMP1"/>
</dbReference>
<keyword evidence="6 11" id="KW-0472">Membrane</keyword>
<keyword evidence="3" id="KW-1003">Cell membrane</keyword>
<keyword evidence="5 11" id="KW-1133">Transmembrane helix</keyword>
<accession>A0A2G8KVC1</accession>
<dbReference type="Pfam" id="PF01130">
    <property type="entry name" value="CD36"/>
    <property type="match status" value="1"/>
</dbReference>
<proteinExistence type="inferred from homology"/>
<dbReference type="GO" id="GO:0005737">
    <property type="term" value="C:cytoplasm"/>
    <property type="evidence" value="ECO:0007669"/>
    <property type="project" value="TreeGrafter"/>
</dbReference>
<gene>
    <name evidence="12" type="ORF">BSL78_11171</name>
</gene>
<feature type="transmembrane region" description="Helical" evidence="11">
    <location>
        <begin position="458"/>
        <end position="480"/>
    </location>
</feature>
<dbReference type="AlphaFoldDB" id="A0A2G8KVC1"/>
<comment type="similarity">
    <text evidence="2">Belongs to the CD36 family.</text>
</comment>
<dbReference type="STRING" id="307972.A0A2G8KVC1"/>
<dbReference type="GO" id="GO:0005044">
    <property type="term" value="F:scavenger receptor activity"/>
    <property type="evidence" value="ECO:0007669"/>
    <property type="project" value="TreeGrafter"/>
</dbReference>
<sequence>MTTNNNEGRCITMVNSACAVVGLVISILSVVIGIVILVVAPPLIHDITESSIILSNRGIGYGFWKDPPFPIYMQIWVWNLTNPDEVMKGSKPKIFQIGPYTYREYRPKTNITFDSENNTVSYISPQTYIFQPDMSVGDPELDNFTSINVPYITAVNQANFWGFFDRVGLQVIAKMTDSTVFKSYSVHDFIWGYTDPLLVELLKIKPKAVPTTFFGIFADRNGSHDGVYVVDTGKRNSSFTNIIQTFRGVRLLPYWSTDECNMINGTDGTYNPPFLDKNLPGYVFSSDICRSIKSEFEKESELQGITANRFVGPPSDFESPEVNPDNEGFCTPDNNHCLYGGLLNVSNCQKNAPVVMSLPHFLYTDPKVLDMIAEGLSPNKEEHETFFDIEPQTGAPLRINKRLQINVHVKPYGRFLDWKKLPEIFLPTMWLNESSCIGDEHGSEFRWLTKYPRLISNIVAWGLIAIGLLAIVIGFVVYFVRVKKGSESQRPINDETEDSPSERTPLLND</sequence>
<keyword evidence="13" id="KW-1185">Reference proteome</keyword>
<evidence type="ECO:0000313" key="12">
    <source>
        <dbReference type="EMBL" id="PIK51963.1"/>
    </source>
</evidence>
<feature type="region of interest" description="Disordered" evidence="10">
    <location>
        <begin position="488"/>
        <end position="509"/>
    </location>
</feature>
<evidence type="ECO:0000256" key="10">
    <source>
        <dbReference type="SAM" id="MobiDB-lite"/>
    </source>
</evidence>
<dbReference type="PANTHER" id="PTHR11923">
    <property type="entry name" value="SCAVENGER RECEPTOR CLASS B TYPE-1 SR-B1"/>
    <property type="match status" value="1"/>
</dbReference>
<evidence type="ECO:0000256" key="3">
    <source>
        <dbReference type="ARBA" id="ARBA00022475"/>
    </source>
</evidence>
<evidence type="ECO:0000256" key="9">
    <source>
        <dbReference type="ARBA" id="ARBA00023180"/>
    </source>
</evidence>
<keyword evidence="4 11" id="KW-0812">Transmembrane</keyword>